<dbReference type="InterPro" id="IPR051677">
    <property type="entry name" value="AfsR-DnrI-RedD_regulator"/>
</dbReference>
<dbReference type="Proteomes" id="UP001500253">
    <property type="component" value="Unassembled WGS sequence"/>
</dbReference>
<dbReference type="SMART" id="SM00028">
    <property type="entry name" value="TPR"/>
    <property type="match status" value="6"/>
</dbReference>
<sequence>MDFEISILGPVELRTEGRPDPLGSAKIALMLAALALDVGKPVALDTLIEQLWDGDPPGKPRASLHSCAAKIRRRLPQADAPGSPSPLMQRAHTYTLAVDPEAVDWHRFNRLAAQARSLSDSGDDAQALALLRQAEGLWRGEPLAGLGGLWAENVRATLLEGRLAATLTRIAIEFRRGRFAELVGELSALVARYPTDETLIRHLMVAGYGSGRQADALRTYDLARRRLKEELGADPGEALSRAHRLILNRAPVSELLTDHAPTTTAGATTAAPAAAAPNNLPGHAELVGRQKEMRALQAVLQAPDEGSAVIALQTITGMGGVGKSLLALHAARRLAKRFPAGQLYIDLQAHSAGRHPLTPEAALTTLLRLLGVPATAVPHDLNELTSLWRTMLASRRAVIVLDDAAGPEQVRPLLPGSSSSLIIITSRRRLAGLPGVRPLFLDVLPTDDATALFRRLVGPERSQDANDVANIARLCGHLPLAIELAAGRMVSRPSWTTSHLIQRLSRAHGRLNEIRDVYTDIARVFEMSYNTLTAGQQTVFRLLGLHLAPEFGPHSAAALSGLPLEETERIIDTLLDAHLLSEPAPDRYRFHDLLGEYALTLTVAEDTEEDRERAVQRLIDFHLNAAAQADRMIYPRRARLDLHLAPSPCPLPTWSDAQDAKRWLTAERTALVAAERHARTHHPAQAAQFAHVLAGFLDAEGYWAEAQRMHDHAATHWRTTNNPRAEARALIDLSATLTHSARYPQAVDCARRALTLAQNLHDPTAEAEAVHLLGVLHWHLGRLDEALTFQREALEIRSRSDDQWQVARSQNNLGITLLHLGSHLSAKDSFEAALKGFREVGDHREESHVLNNMSDLFLSTGDRESARQVLENSLRISMATGSRSDQAVAQFNLANILNLPEDLEAALDLYRQALFSFRQLGDRRNESIALNSIGSAFHAAGREHEAAAHHRSALALAKGIGAALEETQALRCLGLAERRLGDLQSASDHLEAALGLARRLRFPEEQRRALDTLTDIRLQLSMRERATASGK</sequence>
<dbReference type="PANTHER" id="PTHR35807">
    <property type="entry name" value="TRANSCRIPTIONAL REGULATOR REDD-RELATED"/>
    <property type="match status" value="1"/>
</dbReference>
<dbReference type="EMBL" id="BAAASD010000021">
    <property type="protein sequence ID" value="GAA2353111.1"/>
    <property type="molecule type" value="Genomic_DNA"/>
</dbReference>
<dbReference type="CDD" id="cd15831">
    <property type="entry name" value="BTAD"/>
    <property type="match status" value="1"/>
</dbReference>
<dbReference type="Gene3D" id="1.10.10.10">
    <property type="entry name" value="Winged helix-like DNA-binding domain superfamily/Winged helix DNA-binding domain"/>
    <property type="match status" value="1"/>
</dbReference>
<keyword evidence="1" id="KW-0902">Two-component regulatory system</keyword>
<dbReference type="InterPro" id="IPR011990">
    <property type="entry name" value="TPR-like_helical_dom_sf"/>
</dbReference>
<evidence type="ECO:0000256" key="1">
    <source>
        <dbReference type="ARBA" id="ARBA00023012"/>
    </source>
</evidence>
<protein>
    <submittedName>
        <fullName evidence="6">BTAD domain-containing putative transcriptional regulator</fullName>
    </submittedName>
</protein>
<feature type="repeat" description="TPR" evidence="4">
    <location>
        <begin position="767"/>
        <end position="800"/>
    </location>
</feature>
<dbReference type="SUPFAM" id="SSF46894">
    <property type="entry name" value="C-terminal effector domain of the bipartite response regulators"/>
    <property type="match status" value="1"/>
</dbReference>
<evidence type="ECO:0000313" key="6">
    <source>
        <dbReference type="EMBL" id="GAA2353111.1"/>
    </source>
</evidence>
<gene>
    <name evidence="6" type="ORF">GCM10010246_47320</name>
</gene>
<dbReference type="InterPro" id="IPR027417">
    <property type="entry name" value="P-loop_NTPase"/>
</dbReference>
<reference evidence="7" key="1">
    <citation type="journal article" date="2019" name="Int. J. Syst. Evol. Microbiol.">
        <title>The Global Catalogue of Microorganisms (GCM) 10K type strain sequencing project: providing services to taxonomists for standard genome sequencing and annotation.</title>
        <authorList>
            <consortium name="The Broad Institute Genomics Platform"/>
            <consortium name="The Broad Institute Genome Sequencing Center for Infectious Disease"/>
            <person name="Wu L."/>
            <person name="Ma J."/>
        </authorList>
    </citation>
    <scope>NUCLEOTIDE SEQUENCE [LARGE SCALE GENOMIC DNA]</scope>
    <source>
        <strain evidence="7">JCM 4316</strain>
    </source>
</reference>
<dbReference type="Pfam" id="PF13424">
    <property type="entry name" value="TPR_12"/>
    <property type="match status" value="2"/>
</dbReference>
<dbReference type="Gene3D" id="1.25.40.10">
    <property type="entry name" value="Tetratricopeptide repeat domain"/>
    <property type="match status" value="3"/>
</dbReference>
<dbReference type="InterPro" id="IPR019734">
    <property type="entry name" value="TPR_rpt"/>
</dbReference>
<evidence type="ECO:0000256" key="4">
    <source>
        <dbReference type="PROSITE-ProRule" id="PRU00339"/>
    </source>
</evidence>
<keyword evidence="2" id="KW-0805">Transcription regulation</keyword>
<evidence type="ECO:0000313" key="7">
    <source>
        <dbReference type="Proteomes" id="UP001500253"/>
    </source>
</evidence>
<keyword evidence="7" id="KW-1185">Reference proteome</keyword>
<evidence type="ECO:0000256" key="3">
    <source>
        <dbReference type="ARBA" id="ARBA00023163"/>
    </source>
</evidence>
<dbReference type="SMART" id="SM01043">
    <property type="entry name" value="BTAD"/>
    <property type="match status" value="1"/>
</dbReference>
<evidence type="ECO:0000256" key="2">
    <source>
        <dbReference type="ARBA" id="ARBA00023015"/>
    </source>
</evidence>
<dbReference type="Pfam" id="PF03704">
    <property type="entry name" value="BTAD"/>
    <property type="match status" value="1"/>
</dbReference>
<organism evidence="6 7">
    <name type="scientific">Streptomyces cuspidosporus</name>
    <dbReference type="NCBI Taxonomy" id="66882"/>
    <lineage>
        <taxon>Bacteria</taxon>
        <taxon>Bacillati</taxon>
        <taxon>Actinomycetota</taxon>
        <taxon>Actinomycetes</taxon>
        <taxon>Kitasatosporales</taxon>
        <taxon>Streptomycetaceae</taxon>
        <taxon>Streptomyces</taxon>
    </lineage>
</organism>
<comment type="caution">
    <text evidence="6">The sequence shown here is derived from an EMBL/GenBank/DDBJ whole genome shotgun (WGS) entry which is preliminary data.</text>
</comment>
<dbReference type="InterPro" id="IPR005158">
    <property type="entry name" value="BTAD"/>
</dbReference>
<accession>A0ABP5TJM9</accession>
<keyword evidence="3" id="KW-0804">Transcription</keyword>
<dbReference type="InterPro" id="IPR016032">
    <property type="entry name" value="Sig_transdc_resp-reg_C-effctor"/>
</dbReference>
<dbReference type="SUPFAM" id="SSF52540">
    <property type="entry name" value="P-loop containing nucleoside triphosphate hydrolases"/>
    <property type="match status" value="1"/>
</dbReference>
<keyword evidence="4" id="KW-0802">TPR repeat</keyword>
<feature type="domain" description="Bacterial transcriptional activator" evidence="5">
    <location>
        <begin position="103"/>
        <end position="247"/>
    </location>
</feature>
<dbReference type="Gene3D" id="3.40.50.300">
    <property type="entry name" value="P-loop containing nucleotide triphosphate hydrolases"/>
    <property type="match status" value="1"/>
</dbReference>
<evidence type="ECO:0000259" key="5">
    <source>
        <dbReference type="SMART" id="SM01043"/>
    </source>
</evidence>
<name>A0ABP5TJM9_9ACTN</name>
<dbReference type="PANTHER" id="PTHR35807:SF1">
    <property type="entry name" value="TRANSCRIPTIONAL REGULATOR REDD"/>
    <property type="match status" value="1"/>
</dbReference>
<proteinExistence type="predicted"/>
<dbReference type="SUPFAM" id="SSF48452">
    <property type="entry name" value="TPR-like"/>
    <property type="match status" value="3"/>
</dbReference>
<dbReference type="RefSeq" id="WP_346176410.1">
    <property type="nucleotide sequence ID" value="NZ_BAAASD010000021.1"/>
</dbReference>
<dbReference type="PROSITE" id="PS50005">
    <property type="entry name" value="TPR"/>
    <property type="match status" value="1"/>
</dbReference>
<dbReference type="PRINTS" id="PR00364">
    <property type="entry name" value="DISEASERSIST"/>
</dbReference>
<dbReference type="InterPro" id="IPR036388">
    <property type="entry name" value="WH-like_DNA-bd_sf"/>
</dbReference>